<feature type="region of interest" description="Disordered" evidence="1">
    <location>
        <begin position="1"/>
        <end position="20"/>
    </location>
</feature>
<evidence type="ECO:0000256" key="1">
    <source>
        <dbReference type="SAM" id="MobiDB-lite"/>
    </source>
</evidence>
<dbReference type="Pfam" id="PF12900">
    <property type="entry name" value="Pyridox_ox_2"/>
    <property type="match status" value="1"/>
</dbReference>
<dbReference type="Gene3D" id="2.30.110.10">
    <property type="entry name" value="Electron Transport, Fmn-binding Protein, Chain A"/>
    <property type="match status" value="1"/>
</dbReference>
<name>A0A169PDR6_STRLU</name>
<sequence length="156" mass="16939">MNEAAAPAPDRAADTGAEPRRRTVELDGDEALRLLSGVPLGRIVFTRQALPAIRPVNHLVDGGDIIIRTHEGAALTLHAQQAGARGVVVAYEADDIDLTARLGWSVVVTGYCHLVTDPEEAARYRAILKPWTDQRSDHVVRIQPDLVTGIRLVPED</sequence>
<dbReference type="Proteomes" id="UP000217676">
    <property type="component" value="Chromosome"/>
</dbReference>
<proteinExistence type="predicted"/>
<dbReference type="KEGG" id="slau:SLA_6546"/>
<reference evidence="2 3" key="1">
    <citation type="journal article" date="2016" name="Genome Announc.">
        <title>Complete Genome Sequence of Thiostrepton-Producing Streptomyces laurentii ATCC 31255.</title>
        <authorList>
            <person name="Doi K."/>
            <person name="Fujino Y."/>
            <person name="Nagayoshi Y."/>
            <person name="Ohshima T."/>
            <person name="Ogata S."/>
        </authorList>
    </citation>
    <scope>NUCLEOTIDE SEQUENCE [LARGE SCALE GENOMIC DNA]</scope>
    <source>
        <strain evidence="2 3">ATCC 31255</strain>
    </source>
</reference>
<dbReference type="AlphaFoldDB" id="A0A169PDR6"/>
<evidence type="ECO:0000313" key="3">
    <source>
        <dbReference type="Proteomes" id="UP000217676"/>
    </source>
</evidence>
<feature type="compositionally biased region" description="Basic and acidic residues" evidence="1">
    <location>
        <begin position="11"/>
        <end position="20"/>
    </location>
</feature>
<accession>A0A169PDR6</accession>
<protein>
    <submittedName>
        <fullName evidence="2">Pyridoxamine 5'-phosphate oxidase-like FMN-binding protein</fullName>
    </submittedName>
</protein>
<dbReference type="InterPro" id="IPR012349">
    <property type="entry name" value="Split_barrel_FMN-bd"/>
</dbReference>
<dbReference type="SUPFAM" id="SSF50475">
    <property type="entry name" value="FMN-binding split barrel"/>
    <property type="match status" value="1"/>
</dbReference>
<keyword evidence="3" id="KW-1185">Reference proteome</keyword>
<feature type="compositionally biased region" description="Low complexity" evidence="1">
    <location>
        <begin position="1"/>
        <end position="10"/>
    </location>
</feature>
<dbReference type="InterPro" id="IPR024747">
    <property type="entry name" value="Pyridox_Oxase-rel"/>
</dbReference>
<gene>
    <name evidence="2" type="ORF">SLA_6546</name>
</gene>
<dbReference type="EMBL" id="AP017424">
    <property type="protein sequence ID" value="BAU87412.1"/>
    <property type="molecule type" value="Genomic_DNA"/>
</dbReference>
<organism evidence="2 3">
    <name type="scientific">Streptomyces laurentii</name>
    <dbReference type="NCBI Taxonomy" id="39478"/>
    <lineage>
        <taxon>Bacteria</taxon>
        <taxon>Bacillati</taxon>
        <taxon>Actinomycetota</taxon>
        <taxon>Actinomycetes</taxon>
        <taxon>Kitasatosporales</taxon>
        <taxon>Streptomycetaceae</taxon>
        <taxon>Streptomyces</taxon>
    </lineage>
</organism>
<evidence type="ECO:0000313" key="2">
    <source>
        <dbReference type="EMBL" id="BAU87412.1"/>
    </source>
</evidence>